<accession>E1GYK7</accession>
<name>E1GYK7_9BACT</name>
<dbReference type="AlphaFoldDB" id="E1GYK7"/>
<dbReference type="Proteomes" id="UP000016016">
    <property type="component" value="Unassembled WGS sequence"/>
</dbReference>
<organism evidence="1 2">
    <name type="scientific">Prevotella amnii CRIS 21A-A</name>
    <dbReference type="NCBI Taxonomy" id="679191"/>
    <lineage>
        <taxon>Bacteria</taxon>
        <taxon>Pseudomonadati</taxon>
        <taxon>Bacteroidota</taxon>
        <taxon>Bacteroidia</taxon>
        <taxon>Bacteroidales</taxon>
        <taxon>Prevotellaceae</taxon>
        <taxon>Prevotella</taxon>
    </lineage>
</organism>
<sequence length="37" mass="4387">MEKSMTPTSQGDDYAETAWQRKLRYQANRKKKRGRGI</sequence>
<comment type="caution">
    <text evidence="1">The sequence shown here is derived from an EMBL/GenBank/DDBJ whole genome shotgun (WGS) entry which is preliminary data.</text>
</comment>
<gene>
    <name evidence="1" type="ORF">HMPREF9018_0098</name>
</gene>
<proteinExistence type="predicted"/>
<protein>
    <submittedName>
        <fullName evidence="1">Uncharacterized protein</fullName>
    </submittedName>
</protein>
<evidence type="ECO:0000313" key="2">
    <source>
        <dbReference type="Proteomes" id="UP000016016"/>
    </source>
</evidence>
<reference evidence="1 2" key="1">
    <citation type="submission" date="2010-09" db="EMBL/GenBank/DDBJ databases">
        <authorList>
            <person name="Harkins D.M."/>
            <person name="Madupu R."/>
            <person name="Durkin A.S."/>
            <person name="Torralba M."/>
            <person name="Methe B."/>
            <person name="Sutton G.G."/>
            <person name="Nelson K.E."/>
        </authorList>
    </citation>
    <scope>NUCLEOTIDE SEQUENCE [LARGE SCALE GENOMIC DNA]</scope>
    <source>
        <strain evidence="1 2">CRIS 21A-A</strain>
    </source>
</reference>
<dbReference type="EMBL" id="ADFQ01000109">
    <property type="protein sequence ID" value="EFN90267.1"/>
    <property type="molecule type" value="Genomic_DNA"/>
</dbReference>
<evidence type="ECO:0000313" key="1">
    <source>
        <dbReference type="EMBL" id="EFN90267.1"/>
    </source>
</evidence>